<organism evidence="2 3">
    <name type="scientific">Clostridium ljungdahlii</name>
    <dbReference type="NCBI Taxonomy" id="1538"/>
    <lineage>
        <taxon>Bacteria</taxon>
        <taxon>Bacillati</taxon>
        <taxon>Bacillota</taxon>
        <taxon>Clostridia</taxon>
        <taxon>Eubacteriales</taxon>
        <taxon>Clostridiaceae</taxon>
        <taxon>Clostridium</taxon>
    </lineage>
</organism>
<feature type="domain" description="2Fe-2S ferredoxin-type" evidence="1">
    <location>
        <begin position="4"/>
        <end position="95"/>
    </location>
</feature>
<dbReference type="InterPro" id="IPR052911">
    <property type="entry name" value="Corrinoid_activation_enz"/>
</dbReference>
<proteinExistence type="predicted"/>
<dbReference type="InterPro" id="IPR036010">
    <property type="entry name" value="2Fe-2S_ferredoxin-like_sf"/>
</dbReference>
<dbReference type="GO" id="GO:0051536">
    <property type="term" value="F:iron-sulfur cluster binding"/>
    <property type="evidence" value="ECO:0007669"/>
    <property type="project" value="InterPro"/>
</dbReference>
<dbReference type="PANTHER" id="PTHR42895">
    <property type="entry name" value="IRON-SULFUR CLUSTER-BINDING PROTEIN-RELATED"/>
    <property type="match status" value="1"/>
</dbReference>
<sequence length="120" mass="13550">MNNYIVTFKPENRRISVCEGTTLKEAITAEGLDFDFPCGGMGTCGKCRIKILDKNLNATEKELKFLEGKELSEGIHLACETKVYSDITVQLNEKKNEVYNILQSSTEKLLLLNLLLKKFT</sequence>
<gene>
    <name evidence="2" type="primary">nqrF_3</name>
    <name evidence="2" type="ORF">WY13_03952</name>
</gene>
<dbReference type="AlphaFoldDB" id="A0A168LAD7"/>
<protein>
    <submittedName>
        <fullName evidence="2">Na(+)-translocating NADH-quinone reductase subunit F</fullName>
    </submittedName>
</protein>
<dbReference type="SUPFAM" id="SSF54292">
    <property type="entry name" value="2Fe-2S ferredoxin-like"/>
    <property type="match status" value="1"/>
</dbReference>
<comment type="caution">
    <text evidence="2">The sequence shown here is derived from an EMBL/GenBank/DDBJ whole genome shotgun (WGS) entry which is preliminary data.</text>
</comment>
<dbReference type="PATRIC" id="fig|1538.10.peg.4027"/>
<evidence type="ECO:0000313" key="2">
    <source>
        <dbReference type="EMBL" id="OAA82884.1"/>
    </source>
</evidence>
<dbReference type="PANTHER" id="PTHR42895:SF2">
    <property type="entry name" value="IRON-SULFUR CLUSTER PROTEIN"/>
    <property type="match status" value="1"/>
</dbReference>
<dbReference type="InterPro" id="IPR012675">
    <property type="entry name" value="Beta-grasp_dom_sf"/>
</dbReference>
<evidence type="ECO:0000259" key="1">
    <source>
        <dbReference type="PROSITE" id="PS51085"/>
    </source>
</evidence>
<evidence type="ECO:0000313" key="3">
    <source>
        <dbReference type="Proteomes" id="UP000077407"/>
    </source>
</evidence>
<dbReference type="CDD" id="cd00207">
    <property type="entry name" value="fer2"/>
    <property type="match status" value="1"/>
</dbReference>
<dbReference type="Pfam" id="PF00111">
    <property type="entry name" value="Fer2"/>
    <property type="match status" value="1"/>
</dbReference>
<accession>A0A168LAD7</accession>
<dbReference type="InterPro" id="IPR001041">
    <property type="entry name" value="2Fe-2S_ferredoxin-type"/>
</dbReference>
<dbReference type="Gene3D" id="3.10.20.30">
    <property type="match status" value="1"/>
</dbReference>
<dbReference type="PROSITE" id="PS51085">
    <property type="entry name" value="2FE2S_FER_2"/>
    <property type="match status" value="1"/>
</dbReference>
<name>A0A168LAD7_9CLOT</name>
<dbReference type="Proteomes" id="UP000077407">
    <property type="component" value="Unassembled WGS sequence"/>
</dbReference>
<reference evidence="2 3" key="1">
    <citation type="journal article" date="2015" name="Biotechnol. Bioeng.">
        <title>Genome sequence and phenotypic characterization of Caulobacter segnis.</title>
        <authorList>
            <person name="Patel S."/>
            <person name="Fletcher B."/>
            <person name="Scott D.C."/>
            <person name="Ely B."/>
        </authorList>
    </citation>
    <scope>NUCLEOTIDE SEQUENCE [LARGE SCALE GENOMIC DNA]</scope>
    <source>
        <strain evidence="2 3">ERI-2</strain>
    </source>
</reference>
<dbReference type="EMBL" id="LITT01000064">
    <property type="protein sequence ID" value="OAA82884.1"/>
    <property type="molecule type" value="Genomic_DNA"/>
</dbReference>